<proteinExistence type="predicted"/>
<name>A0A8S5S9H9_9CAUD</name>
<evidence type="ECO:0000313" key="1">
    <source>
        <dbReference type="EMBL" id="DAF47637.1"/>
    </source>
</evidence>
<accession>A0A8S5S9H9</accession>
<dbReference type="EMBL" id="BK032557">
    <property type="protein sequence ID" value="DAF47637.1"/>
    <property type="molecule type" value="Genomic_DNA"/>
</dbReference>
<sequence>MPTLKKHINGYDRRDNKGILFFSASSVGDTKQLLDFGIREILVSYFYIKKSLSFYDGVLKTIQKDRGLFMTDSGGFSFMGTTLTDEMRTEKYWIPYLEEYVDWLRKHKDHIYVAANLDLDKVVGRDVVRKWNRKYFEPLEKEGLQIVYVAHEDDQRDKHGIEHFKEYCRSYKYVGINQSQKDYASRFYQIAKHYRVRVHGFAWTELGIVKHYPFASLDSTTWLGGVRYGTTYDYDGKNFRTIDYKHKYRRKARRLKYESIGVSIHDVTGNKEDRYAVNKMNLLGWIGFRKEYLRVANLKLHSKKVSTYVR</sequence>
<reference evidence="1" key="1">
    <citation type="journal article" date="2021" name="Proc. Natl. Acad. Sci. U.S.A.">
        <title>A Catalog of Tens of Thousands of Viruses from Human Metagenomes Reveals Hidden Associations with Chronic Diseases.</title>
        <authorList>
            <person name="Tisza M.J."/>
            <person name="Buck C.B."/>
        </authorList>
    </citation>
    <scope>NUCLEOTIDE SEQUENCE</scope>
    <source>
        <strain evidence="1">CtByu2</strain>
    </source>
</reference>
<protein>
    <submittedName>
        <fullName evidence="1">Uncharacterized protein</fullName>
    </submittedName>
</protein>
<organism evidence="1">
    <name type="scientific">Myoviridae sp. ctByu2</name>
    <dbReference type="NCBI Taxonomy" id="2827668"/>
    <lineage>
        <taxon>Viruses</taxon>
        <taxon>Duplodnaviria</taxon>
        <taxon>Heunggongvirae</taxon>
        <taxon>Uroviricota</taxon>
        <taxon>Caudoviricetes</taxon>
    </lineage>
</organism>